<dbReference type="OrthoDB" id="10253744at2759"/>
<dbReference type="InterPro" id="IPR036249">
    <property type="entry name" value="Thioredoxin-like_sf"/>
</dbReference>
<dbReference type="EMBL" id="KN831947">
    <property type="protein sequence ID" value="KIO13026.1"/>
    <property type="molecule type" value="Genomic_DNA"/>
</dbReference>
<dbReference type="Proteomes" id="UP000054217">
    <property type="component" value="Unassembled WGS sequence"/>
</dbReference>
<dbReference type="STRING" id="870435.A0A0C3PUT8"/>
<keyword evidence="2" id="KW-1185">Reference proteome</keyword>
<dbReference type="AlphaFoldDB" id="A0A0C3PUT8"/>
<dbReference type="SUPFAM" id="SSF52833">
    <property type="entry name" value="Thioredoxin-like"/>
    <property type="match status" value="1"/>
</dbReference>
<dbReference type="InParanoid" id="A0A0C3PUT8"/>
<accession>A0A0C3PUT8</accession>
<proteinExistence type="predicted"/>
<gene>
    <name evidence="1" type="ORF">M404DRAFT_993990</name>
</gene>
<name>A0A0C3PUT8_PISTI</name>
<organism evidence="1 2">
    <name type="scientific">Pisolithus tinctorius Marx 270</name>
    <dbReference type="NCBI Taxonomy" id="870435"/>
    <lineage>
        <taxon>Eukaryota</taxon>
        <taxon>Fungi</taxon>
        <taxon>Dikarya</taxon>
        <taxon>Basidiomycota</taxon>
        <taxon>Agaricomycotina</taxon>
        <taxon>Agaricomycetes</taxon>
        <taxon>Agaricomycetidae</taxon>
        <taxon>Boletales</taxon>
        <taxon>Sclerodermatineae</taxon>
        <taxon>Pisolithaceae</taxon>
        <taxon>Pisolithus</taxon>
    </lineage>
</organism>
<evidence type="ECO:0000313" key="1">
    <source>
        <dbReference type="EMBL" id="KIO13026.1"/>
    </source>
</evidence>
<evidence type="ECO:0000313" key="2">
    <source>
        <dbReference type="Proteomes" id="UP000054217"/>
    </source>
</evidence>
<dbReference type="PANTHER" id="PTHR31902:SF14">
    <property type="entry name" value="ACTIN PATCHES DISTAL PROTEIN 1"/>
    <property type="match status" value="1"/>
</dbReference>
<dbReference type="CDD" id="cd03062">
    <property type="entry name" value="TRX_Fd_Sucrase"/>
    <property type="match status" value="1"/>
</dbReference>
<sequence>MSTFGKLKRVFTSQSSQADSVSARYDALRSVDVPVTDDDCRFCPDPCDQDHDDFTKMSIDTETDLLGSVKPYRRQVVISTGKSDWHQEVTEADGTLAAFLCSVNERHSAKSDNIGKSAPKGNKSLPSGLFTQDTSNRLSILNGSHHSLSLHHDSTSKLETVIILPNYKVITDVPRSLEGAETLWKSAIDPAYGRAGSPERSDTLKSWVLPYSCLILLCSHKRRDKRCAIAAPVLEKTFIQSLEREGWEVHTDLEDLSNEPTLEHLLGVGNADGADPETVYRSRLTALPGQHRALILRNSHIGGHKFAGNVIIHTPAGASVWYGRVTAHHVESIVRNTIIGGCVLPPILRGGLNLARPGCATLYDW</sequence>
<protein>
    <submittedName>
        <fullName evidence="1">Uncharacterized protein</fullName>
    </submittedName>
</protein>
<dbReference type="Gene3D" id="3.40.30.10">
    <property type="entry name" value="Glutaredoxin"/>
    <property type="match status" value="1"/>
</dbReference>
<reference evidence="2" key="2">
    <citation type="submission" date="2015-01" db="EMBL/GenBank/DDBJ databases">
        <title>Evolutionary Origins and Diversification of the Mycorrhizal Mutualists.</title>
        <authorList>
            <consortium name="DOE Joint Genome Institute"/>
            <consortium name="Mycorrhizal Genomics Consortium"/>
            <person name="Kohler A."/>
            <person name="Kuo A."/>
            <person name="Nagy L.G."/>
            <person name="Floudas D."/>
            <person name="Copeland A."/>
            <person name="Barry K.W."/>
            <person name="Cichocki N."/>
            <person name="Veneault-Fourrey C."/>
            <person name="LaButti K."/>
            <person name="Lindquist E.A."/>
            <person name="Lipzen A."/>
            <person name="Lundell T."/>
            <person name="Morin E."/>
            <person name="Murat C."/>
            <person name="Riley R."/>
            <person name="Ohm R."/>
            <person name="Sun H."/>
            <person name="Tunlid A."/>
            <person name="Henrissat B."/>
            <person name="Grigoriev I.V."/>
            <person name="Hibbett D.S."/>
            <person name="Martin F."/>
        </authorList>
    </citation>
    <scope>NUCLEOTIDE SEQUENCE [LARGE SCALE GENOMIC DNA]</scope>
    <source>
        <strain evidence="2">Marx 270</strain>
    </source>
</reference>
<dbReference type="PANTHER" id="PTHR31902">
    <property type="entry name" value="ACTIN PATCHES DISTAL PROTEIN 1"/>
    <property type="match status" value="1"/>
</dbReference>
<reference evidence="1 2" key="1">
    <citation type="submission" date="2014-04" db="EMBL/GenBank/DDBJ databases">
        <authorList>
            <consortium name="DOE Joint Genome Institute"/>
            <person name="Kuo A."/>
            <person name="Kohler A."/>
            <person name="Costa M.D."/>
            <person name="Nagy L.G."/>
            <person name="Floudas D."/>
            <person name="Copeland A."/>
            <person name="Barry K.W."/>
            <person name="Cichocki N."/>
            <person name="Veneault-Fourrey C."/>
            <person name="LaButti K."/>
            <person name="Lindquist E.A."/>
            <person name="Lipzen A."/>
            <person name="Lundell T."/>
            <person name="Morin E."/>
            <person name="Murat C."/>
            <person name="Sun H."/>
            <person name="Tunlid A."/>
            <person name="Henrissat B."/>
            <person name="Grigoriev I.V."/>
            <person name="Hibbett D.S."/>
            <person name="Martin F."/>
            <person name="Nordberg H.P."/>
            <person name="Cantor M.N."/>
            <person name="Hua S.X."/>
        </authorList>
    </citation>
    <scope>NUCLEOTIDE SEQUENCE [LARGE SCALE GENOMIC DNA]</scope>
    <source>
        <strain evidence="1 2">Marx 270</strain>
    </source>
</reference>
<dbReference type="InterPro" id="IPR009737">
    <property type="entry name" value="Aim32/Apd1-like"/>
</dbReference>
<dbReference type="HOGENOM" id="CLU_048934_1_0_1"/>
<dbReference type="Pfam" id="PF06999">
    <property type="entry name" value="Suc_Fer-like"/>
    <property type="match status" value="1"/>
</dbReference>